<organism evidence="1 2">
    <name type="scientific">Sus scrofa</name>
    <name type="common">Pig</name>
    <dbReference type="NCBI Taxonomy" id="9823"/>
    <lineage>
        <taxon>Eukaryota</taxon>
        <taxon>Metazoa</taxon>
        <taxon>Chordata</taxon>
        <taxon>Craniata</taxon>
        <taxon>Vertebrata</taxon>
        <taxon>Euteleostomi</taxon>
        <taxon>Mammalia</taxon>
        <taxon>Eutheria</taxon>
        <taxon>Laurasiatheria</taxon>
        <taxon>Artiodactyla</taxon>
        <taxon>Suina</taxon>
        <taxon>Suidae</taxon>
        <taxon>Sus</taxon>
    </lineage>
</organism>
<accession>A0A8D1HHK4</accession>
<name>A0A8D1HHK4_PIG</name>
<dbReference type="Ensembl" id="ENSSSCT00045027161.1">
    <property type="protein sequence ID" value="ENSSSCP00045018773.1"/>
    <property type="gene ID" value="ENSSSCG00045015970.1"/>
</dbReference>
<reference evidence="1" key="1">
    <citation type="submission" date="2025-05" db="UniProtKB">
        <authorList>
            <consortium name="Ensembl"/>
        </authorList>
    </citation>
    <scope>IDENTIFICATION</scope>
</reference>
<sequence length="135" mass="15719">MNMTRKSRRPMLNSAGRDIIKAKSSVRIPLAPLIRRRMRPILARRITRNRHFWSSAWTFQKNSPKGPLFGFSQCLCIQLLPVLLPVGPKDHTHSESLPKTGKLYYGASIYHEFNYTLHVIRSLIQEVMLFSLHYD</sequence>
<protein>
    <submittedName>
        <fullName evidence="1">Uncharacterized protein</fullName>
    </submittedName>
</protein>
<evidence type="ECO:0000313" key="2">
    <source>
        <dbReference type="Proteomes" id="UP000694728"/>
    </source>
</evidence>
<proteinExistence type="predicted"/>
<dbReference type="AlphaFoldDB" id="A0A8D1HHK4"/>
<dbReference type="Proteomes" id="UP000694728">
    <property type="component" value="Unplaced"/>
</dbReference>
<dbReference type="Ensembl" id="ENSSSCT00030002810.1">
    <property type="protein sequence ID" value="ENSSSCP00030001106.1"/>
    <property type="gene ID" value="ENSSSCG00030002204.1"/>
</dbReference>
<evidence type="ECO:0000313" key="1">
    <source>
        <dbReference type="Ensembl" id="ENSSSCP00045018773.1"/>
    </source>
</evidence>
<dbReference type="Proteomes" id="UP000694570">
    <property type="component" value="Unplaced"/>
</dbReference>